<dbReference type="RefSeq" id="WP_115869151.1">
    <property type="nucleotide sequence ID" value="NZ_QREG01000016.1"/>
</dbReference>
<dbReference type="Proteomes" id="UP000256779">
    <property type="component" value="Unassembled WGS sequence"/>
</dbReference>
<dbReference type="Gene3D" id="2.60.120.560">
    <property type="entry name" value="Exo-inulinase, domain 1"/>
    <property type="match status" value="2"/>
</dbReference>
<proteinExistence type="predicted"/>
<feature type="chain" id="PRO_5017784674" evidence="1">
    <location>
        <begin position="20"/>
        <end position="448"/>
    </location>
</feature>
<protein>
    <submittedName>
        <fullName evidence="3">Uncharacterized protein DUF1080</fullName>
    </submittedName>
</protein>
<gene>
    <name evidence="3" type="ORF">C7460_11642</name>
</gene>
<dbReference type="Pfam" id="PF06439">
    <property type="entry name" value="3keto-disac_hyd"/>
    <property type="match status" value="2"/>
</dbReference>
<keyword evidence="4" id="KW-1185">Reference proteome</keyword>
<dbReference type="GO" id="GO:0016787">
    <property type="term" value="F:hydrolase activity"/>
    <property type="evidence" value="ECO:0007669"/>
    <property type="project" value="InterPro"/>
</dbReference>
<feature type="domain" description="3-keto-alpha-glucoside-1,2-lyase/3-keto-2-hydroxy-glucal hydratase" evidence="2">
    <location>
        <begin position="237"/>
        <end position="446"/>
    </location>
</feature>
<name>A0A3D9KZY8_MARFU</name>
<feature type="signal peptide" evidence="1">
    <location>
        <begin position="1"/>
        <end position="19"/>
    </location>
</feature>
<evidence type="ECO:0000259" key="2">
    <source>
        <dbReference type="Pfam" id="PF06439"/>
    </source>
</evidence>
<feature type="domain" description="3-keto-alpha-glucoside-1,2-lyase/3-keto-2-hydroxy-glucal hydratase" evidence="2">
    <location>
        <begin position="21"/>
        <end position="203"/>
    </location>
</feature>
<evidence type="ECO:0000313" key="3">
    <source>
        <dbReference type="EMBL" id="RED95984.1"/>
    </source>
</evidence>
<evidence type="ECO:0000313" key="4">
    <source>
        <dbReference type="Proteomes" id="UP000256779"/>
    </source>
</evidence>
<organism evidence="3 4">
    <name type="scientific">Marinoscillum furvescens DSM 4134</name>
    <dbReference type="NCBI Taxonomy" id="1122208"/>
    <lineage>
        <taxon>Bacteria</taxon>
        <taxon>Pseudomonadati</taxon>
        <taxon>Bacteroidota</taxon>
        <taxon>Cytophagia</taxon>
        <taxon>Cytophagales</taxon>
        <taxon>Reichenbachiellaceae</taxon>
        <taxon>Marinoscillum</taxon>
    </lineage>
</organism>
<comment type="caution">
    <text evidence="3">The sequence shown here is derived from an EMBL/GenBank/DDBJ whole genome shotgun (WGS) entry which is preliminary data.</text>
</comment>
<dbReference type="EMBL" id="QREG01000016">
    <property type="protein sequence ID" value="RED95984.1"/>
    <property type="molecule type" value="Genomic_DNA"/>
</dbReference>
<dbReference type="AlphaFoldDB" id="A0A3D9KZY8"/>
<dbReference type="InterPro" id="IPR010496">
    <property type="entry name" value="AL/BT2_dom"/>
</dbReference>
<keyword evidence="1" id="KW-0732">Signal</keyword>
<sequence>MMKNLIPVILMLLTLSANAQEWQPLFNGKNLKGWETHGGEATYEVEDGVIVGKAVTNTPNTFLCTKERFSDFILELQVFLPNDLNSGIQFRSNIRKENDRVFGYQCEIDPDGNRAWTGGIFDEGRRNWLYPLSRNPIPSAFQLGRWNTIRIECLGSDIRTYVNGVQASWLADDMTNEGIIGLQVHSIGDDKAGYEVKWKNIRILTENVAAHRLDPHPQVPQISYLKNQLTDWEVSKGFRLLWDGKTTNGWRGAKLDEFPESGWTIKDGILTVEATDGGESTGPGDIVTTKNYGDFELELEFKFTEGANSGIKYFVDPTLNKGAGSAIGCEFQILDDKRHPDAKKGVMGNRTLGSLYDLIAKEVHSNWRLKGPNTWQKARIVSKNGRVEHWLNNEKVVEYDRFSQMFAALVNYSKYQKWENFGRWPEGLILLQDHGNEVSYRSIKIREL</sequence>
<evidence type="ECO:0000256" key="1">
    <source>
        <dbReference type="SAM" id="SignalP"/>
    </source>
</evidence>
<reference evidence="3 4" key="1">
    <citation type="submission" date="2018-07" db="EMBL/GenBank/DDBJ databases">
        <title>Genomic Encyclopedia of Type Strains, Phase IV (KMG-IV): sequencing the most valuable type-strain genomes for metagenomic binning, comparative biology and taxonomic classification.</title>
        <authorList>
            <person name="Goeker M."/>
        </authorList>
    </citation>
    <scope>NUCLEOTIDE SEQUENCE [LARGE SCALE GENOMIC DNA]</scope>
    <source>
        <strain evidence="3 4">DSM 4134</strain>
    </source>
</reference>
<accession>A0A3D9KZY8</accession>
<dbReference type="OrthoDB" id="9806233at2"/>